<accession>A0AAE3UAI2</accession>
<sequence length="61" mass="7605">MRTLYRNQDKYELWTENYFIYLNSSDVKFDLDDFKIINEVADNYLRHTPEQRLLMKHDDET</sequence>
<comment type="caution">
    <text evidence="1">The sequence shown here is derived from an EMBL/GenBank/DDBJ whole genome shotgun (WGS) entry which is preliminary data.</text>
</comment>
<reference evidence="1" key="1">
    <citation type="submission" date="2023-05" db="EMBL/GenBank/DDBJ databases">
        <authorList>
            <person name="Zhang X."/>
        </authorList>
    </citation>
    <scope>NUCLEOTIDE SEQUENCE</scope>
    <source>
        <strain evidence="1">YF14B1</strain>
    </source>
</reference>
<dbReference type="AlphaFoldDB" id="A0AAE3UAI2"/>
<evidence type="ECO:0000313" key="2">
    <source>
        <dbReference type="Proteomes" id="UP001241110"/>
    </source>
</evidence>
<dbReference type="Proteomes" id="UP001241110">
    <property type="component" value="Unassembled WGS sequence"/>
</dbReference>
<proteinExistence type="predicted"/>
<protein>
    <submittedName>
        <fullName evidence="1">Uncharacterized protein</fullName>
    </submittedName>
</protein>
<gene>
    <name evidence="1" type="ORF">QNI16_34140</name>
</gene>
<name>A0AAE3UAI2_9BACT</name>
<evidence type="ECO:0000313" key="1">
    <source>
        <dbReference type="EMBL" id="MDJ1485581.1"/>
    </source>
</evidence>
<organism evidence="1 2">
    <name type="scientific">Xanthocytophaga flava</name>
    <dbReference type="NCBI Taxonomy" id="3048013"/>
    <lineage>
        <taxon>Bacteria</taxon>
        <taxon>Pseudomonadati</taxon>
        <taxon>Bacteroidota</taxon>
        <taxon>Cytophagia</taxon>
        <taxon>Cytophagales</taxon>
        <taxon>Rhodocytophagaceae</taxon>
        <taxon>Xanthocytophaga</taxon>
    </lineage>
</organism>
<dbReference type="EMBL" id="JASJOS010000021">
    <property type="protein sequence ID" value="MDJ1485581.1"/>
    <property type="molecule type" value="Genomic_DNA"/>
</dbReference>
<dbReference type="RefSeq" id="WP_313988321.1">
    <property type="nucleotide sequence ID" value="NZ_JASJOS010000021.1"/>
</dbReference>